<proteinExistence type="predicted"/>
<dbReference type="EMBL" id="CM017621">
    <property type="protein sequence ID" value="TYH95999.1"/>
    <property type="molecule type" value="Genomic_DNA"/>
</dbReference>
<feature type="region of interest" description="Disordered" evidence="1">
    <location>
        <begin position="1"/>
        <end position="35"/>
    </location>
</feature>
<dbReference type="AlphaFoldDB" id="A0A5D2MZT1"/>
<organism evidence="2 3">
    <name type="scientific">Gossypium tomentosum</name>
    <name type="common">Hawaiian cotton</name>
    <name type="synonym">Gossypium sandvicense</name>
    <dbReference type="NCBI Taxonomy" id="34277"/>
    <lineage>
        <taxon>Eukaryota</taxon>
        <taxon>Viridiplantae</taxon>
        <taxon>Streptophyta</taxon>
        <taxon>Embryophyta</taxon>
        <taxon>Tracheophyta</taxon>
        <taxon>Spermatophyta</taxon>
        <taxon>Magnoliopsida</taxon>
        <taxon>eudicotyledons</taxon>
        <taxon>Gunneridae</taxon>
        <taxon>Pentapetalae</taxon>
        <taxon>rosids</taxon>
        <taxon>malvids</taxon>
        <taxon>Malvales</taxon>
        <taxon>Malvaceae</taxon>
        <taxon>Malvoideae</taxon>
        <taxon>Gossypium</taxon>
    </lineage>
</organism>
<accession>A0A5D2MZT1</accession>
<evidence type="ECO:0000313" key="3">
    <source>
        <dbReference type="Proteomes" id="UP000322667"/>
    </source>
</evidence>
<gene>
    <name evidence="2" type="ORF">ES332_A12G147300v1</name>
</gene>
<sequence length="71" mass="7354">MAHPTAAVTPVSLPSSTRARHGSGHGDMNGRGRATNELWVVPGVPTSDGEVLMVVGGERGQWLKGGSFLLC</sequence>
<reference evidence="2 3" key="1">
    <citation type="submission" date="2019-07" db="EMBL/GenBank/DDBJ databases">
        <title>WGS assembly of Gossypium tomentosum.</title>
        <authorList>
            <person name="Chen Z.J."/>
            <person name="Sreedasyam A."/>
            <person name="Ando A."/>
            <person name="Song Q."/>
            <person name="De L."/>
            <person name="Hulse-Kemp A."/>
            <person name="Ding M."/>
            <person name="Ye W."/>
            <person name="Kirkbride R."/>
            <person name="Jenkins J."/>
            <person name="Plott C."/>
            <person name="Lovell J."/>
            <person name="Lin Y.-M."/>
            <person name="Vaughn R."/>
            <person name="Liu B."/>
            <person name="Li W."/>
            <person name="Simpson S."/>
            <person name="Scheffler B."/>
            <person name="Saski C."/>
            <person name="Grover C."/>
            <person name="Hu G."/>
            <person name="Conover J."/>
            <person name="Carlson J."/>
            <person name="Shu S."/>
            <person name="Boston L."/>
            <person name="Williams M."/>
            <person name="Peterson D."/>
            <person name="Mcgee K."/>
            <person name="Jones D."/>
            <person name="Wendel J."/>
            <person name="Stelly D."/>
            <person name="Grimwood J."/>
            <person name="Schmutz J."/>
        </authorList>
    </citation>
    <scope>NUCLEOTIDE SEQUENCE [LARGE SCALE GENOMIC DNA]</scope>
    <source>
        <strain evidence="2">7179.01</strain>
    </source>
</reference>
<keyword evidence="3" id="KW-1185">Reference proteome</keyword>
<evidence type="ECO:0000313" key="2">
    <source>
        <dbReference type="EMBL" id="TYH95999.1"/>
    </source>
</evidence>
<name>A0A5D2MZT1_GOSTO</name>
<evidence type="ECO:0000256" key="1">
    <source>
        <dbReference type="SAM" id="MobiDB-lite"/>
    </source>
</evidence>
<protein>
    <submittedName>
        <fullName evidence="2">Uncharacterized protein</fullName>
    </submittedName>
</protein>
<dbReference type="Proteomes" id="UP000322667">
    <property type="component" value="Chromosome A12"/>
</dbReference>